<dbReference type="GO" id="GO:0046912">
    <property type="term" value="F:acyltransferase activity, acyl groups converted into alkyl on transfer"/>
    <property type="evidence" value="ECO:0007669"/>
    <property type="project" value="InterPro"/>
</dbReference>
<evidence type="ECO:0000256" key="2">
    <source>
        <dbReference type="ARBA" id="ARBA00010566"/>
    </source>
</evidence>
<feature type="compositionally biased region" description="Basic and acidic residues" evidence="6">
    <location>
        <begin position="467"/>
        <end position="482"/>
    </location>
</feature>
<dbReference type="STRING" id="5288.A0A5C5FTE3"/>
<keyword evidence="4 5" id="KW-0808">Transferase</keyword>
<dbReference type="AlphaFoldDB" id="A0A5C5FTE3"/>
<dbReference type="PRINTS" id="PR00143">
    <property type="entry name" value="CITRTSNTHASE"/>
</dbReference>
<keyword evidence="3" id="KW-0816">Tricarboxylic acid cycle</keyword>
<feature type="region of interest" description="Disordered" evidence="6">
    <location>
        <begin position="467"/>
        <end position="491"/>
    </location>
</feature>
<gene>
    <name evidence="7" type="ORF">DMC30DRAFT_421987</name>
</gene>
<dbReference type="OrthoDB" id="435022at2759"/>
<dbReference type="Gene3D" id="1.10.230.10">
    <property type="entry name" value="Cytochrome P450-Terp, domain 2"/>
    <property type="match status" value="1"/>
</dbReference>
<evidence type="ECO:0000256" key="1">
    <source>
        <dbReference type="ARBA" id="ARBA00005007"/>
    </source>
</evidence>
<dbReference type="InterPro" id="IPR016142">
    <property type="entry name" value="Citrate_synth-like_lrg_a-sub"/>
</dbReference>
<evidence type="ECO:0000256" key="5">
    <source>
        <dbReference type="RuleBase" id="RU000441"/>
    </source>
</evidence>
<comment type="caution">
    <text evidence="7">The sequence shown here is derived from an EMBL/GenBank/DDBJ whole genome shotgun (WGS) entry which is preliminary data.</text>
</comment>
<dbReference type="InterPro" id="IPR036969">
    <property type="entry name" value="Citrate_synthase_sf"/>
</dbReference>
<dbReference type="InterPro" id="IPR002020">
    <property type="entry name" value="Citrate_synthase"/>
</dbReference>
<proteinExistence type="inferred from homology"/>
<evidence type="ECO:0000313" key="7">
    <source>
        <dbReference type="EMBL" id="TNY20070.1"/>
    </source>
</evidence>
<dbReference type="Proteomes" id="UP000311382">
    <property type="component" value="Unassembled WGS sequence"/>
</dbReference>
<sequence length="502" mass="55943">MGRTLQDPPHPSLTITDNRTGKTITVPVEHNSIPATAFKQLNKELAEGDRSEDEVELDEAELTPWRVWQGGIRVYDPGYQNTAVIQSSITFIDGAKGVLRHRGYPIEQLAEKSTFLETAYLLLYGELPTKAQYTLFSTEVMHHTFVHRDLEDIIGSFRHDAHPMSILTAAFAALGAYSPEGNPSLAGQKIYTMDTEASLQLMDKQIFRLIGKSITLAAMAYRMRQGRQFVAPPANMGFADSFLFMMDHLNETNYRPHPTVAKALDTLFLLHADHEMNASAAAVLQVGSTLVDPYSAVSAGCAALYGPLHGGANEAVIRMLISIGGPENVPAYIERVKRKEVVLSGFGHRIYVSADPRSTIIRKIADDVFALTGKDPLLDTALALRDAALKDEYFISRKLYPNVDFFSGLIYRALGFPTDFFPVLFAVPRVVGWLAHWRQLMLSRNVKIWRPRQVYTGEGERAYIGMKEREEKGTEGTKRGGEPTKVQHPTSTRVFLARESKL</sequence>
<name>A0A5C5FTE3_9BASI</name>
<evidence type="ECO:0000256" key="3">
    <source>
        <dbReference type="ARBA" id="ARBA00022532"/>
    </source>
</evidence>
<dbReference type="EMBL" id="SOZI01000077">
    <property type="protein sequence ID" value="TNY20070.1"/>
    <property type="molecule type" value="Genomic_DNA"/>
</dbReference>
<comment type="similarity">
    <text evidence="2 5">Belongs to the citrate synthase family.</text>
</comment>
<evidence type="ECO:0000256" key="6">
    <source>
        <dbReference type="SAM" id="MobiDB-lite"/>
    </source>
</evidence>
<dbReference type="InterPro" id="IPR016143">
    <property type="entry name" value="Citrate_synth-like_sm_a-sub"/>
</dbReference>
<protein>
    <recommendedName>
        <fullName evidence="5">Citrate synthase</fullName>
    </recommendedName>
</protein>
<keyword evidence="8" id="KW-1185">Reference proteome</keyword>
<comment type="pathway">
    <text evidence="1">Carbohydrate metabolism.</text>
</comment>
<organism evidence="7 8">
    <name type="scientific">Rhodotorula diobovata</name>
    <dbReference type="NCBI Taxonomy" id="5288"/>
    <lineage>
        <taxon>Eukaryota</taxon>
        <taxon>Fungi</taxon>
        <taxon>Dikarya</taxon>
        <taxon>Basidiomycota</taxon>
        <taxon>Pucciniomycotina</taxon>
        <taxon>Microbotryomycetes</taxon>
        <taxon>Sporidiobolales</taxon>
        <taxon>Sporidiobolaceae</taxon>
        <taxon>Rhodotorula</taxon>
    </lineage>
</organism>
<accession>A0A5C5FTE3</accession>
<evidence type="ECO:0000256" key="4">
    <source>
        <dbReference type="ARBA" id="ARBA00022679"/>
    </source>
</evidence>
<dbReference type="GO" id="GO:0006099">
    <property type="term" value="P:tricarboxylic acid cycle"/>
    <property type="evidence" value="ECO:0007669"/>
    <property type="project" value="UniProtKB-KW"/>
</dbReference>
<evidence type="ECO:0000313" key="8">
    <source>
        <dbReference type="Proteomes" id="UP000311382"/>
    </source>
</evidence>
<dbReference type="FunFam" id="1.10.230.10:FF:000002">
    <property type="entry name" value="Citrate synthase"/>
    <property type="match status" value="1"/>
</dbReference>
<dbReference type="FunFam" id="1.10.580.10:FF:000005">
    <property type="entry name" value="Citrate synthase"/>
    <property type="match status" value="1"/>
</dbReference>
<dbReference type="Pfam" id="PF00285">
    <property type="entry name" value="Citrate_synt"/>
    <property type="match status" value="1"/>
</dbReference>
<dbReference type="PANTHER" id="PTHR42871:SF1">
    <property type="entry name" value="CITRATE SYNTHASE"/>
    <property type="match status" value="1"/>
</dbReference>
<dbReference type="PANTHER" id="PTHR42871">
    <property type="entry name" value="CITRATE SYNTHASE"/>
    <property type="match status" value="1"/>
</dbReference>
<dbReference type="GO" id="GO:0032787">
    <property type="term" value="P:monocarboxylic acid metabolic process"/>
    <property type="evidence" value="ECO:0007669"/>
    <property type="project" value="UniProtKB-ARBA"/>
</dbReference>
<reference evidence="7 8" key="1">
    <citation type="submission" date="2019-03" db="EMBL/GenBank/DDBJ databases">
        <title>Rhodosporidium diobovatum UCD-FST 08-225 genome sequencing, assembly, and annotation.</title>
        <authorList>
            <person name="Fakankun I.U."/>
            <person name="Fristensky B."/>
            <person name="Levin D.B."/>
        </authorList>
    </citation>
    <scope>NUCLEOTIDE SEQUENCE [LARGE SCALE GENOMIC DNA]</scope>
    <source>
        <strain evidence="7 8">UCD-FST 08-225</strain>
    </source>
</reference>
<dbReference type="Gene3D" id="1.10.580.10">
    <property type="entry name" value="Citrate Synthase, domain 1"/>
    <property type="match status" value="1"/>
</dbReference>
<dbReference type="SUPFAM" id="SSF48256">
    <property type="entry name" value="Citrate synthase"/>
    <property type="match status" value="1"/>
</dbReference>